<dbReference type="RefSeq" id="WP_073174206.1">
    <property type="nucleotide sequence ID" value="NZ_FQVE01000003.1"/>
</dbReference>
<sequence length="215" mass="24383">MATYESLIKITGSIGDLVFYSLNGKNVVRKKSGFNKNAFKKDPSYEKVRQNSSEFGHCSKAGKTIRSCIENYTKAAGDALLYQKFARLMTVIKDLDAVSDRGKRVVQNGMKTEAGIKLLKEFRFGEKENIWQNISIEKEQENLILNVNDQLAADELIIITIEPDLEGYSAEYTEEKMFLKKAGKILFKKHFSDSTLLLYFGVLKNKGEITHMGFI</sequence>
<organism evidence="1 2">
    <name type="scientific">Chryseobacterium vrystaatense</name>
    <dbReference type="NCBI Taxonomy" id="307480"/>
    <lineage>
        <taxon>Bacteria</taxon>
        <taxon>Pseudomonadati</taxon>
        <taxon>Bacteroidota</taxon>
        <taxon>Flavobacteriia</taxon>
        <taxon>Flavobacteriales</taxon>
        <taxon>Weeksellaceae</taxon>
        <taxon>Chryseobacterium group</taxon>
        <taxon>Chryseobacterium</taxon>
    </lineage>
</organism>
<evidence type="ECO:0000313" key="2">
    <source>
        <dbReference type="Proteomes" id="UP000184108"/>
    </source>
</evidence>
<reference evidence="2" key="1">
    <citation type="submission" date="2016-11" db="EMBL/GenBank/DDBJ databases">
        <authorList>
            <person name="Varghese N."/>
            <person name="Submissions S."/>
        </authorList>
    </citation>
    <scope>NUCLEOTIDE SEQUENCE [LARGE SCALE GENOMIC DNA]</scope>
    <source>
        <strain evidence="2">YR203</strain>
    </source>
</reference>
<dbReference type="EMBL" id="FQVE01000003">
    <property type="protein sequence ID" value="SHF72927.1"/>
    <property type="molecule type" value="Genomic_DNA"/>
</dbReference>
<name>A0A1M5E104_9FLAO</name>
<proteinExistence type="predicted"/>
<dbReference type="Proteomes" id="UP000184108">
    <property type="component" value="Unassembled WGS sequence"/>
</dbReference>
<gene>
    <name evidence="1" type="ORF">SAMN02787073_2780</name>
</gene>
<dbReference type="AlphaFoldDB" id="A0A1M5E104"/>
<accession>A0A1M5E104</accession>
<evidence type="ECO:0000313" key="1">
    <source>
        <dbReference type="EMBL" id="SHF72927.1"/>
    </source>
</evidence>
<protein>
    <submittedName>
        <fullName evidence="1">Uncharacterized protein</fullName>
    </submittedName>
</protein>